<protein>
    <submittedName>
        <fullName evidence="9">Sigma-54-dependent Fis family transcriptional regulator</fullName>
    </submittedName>
</protein>
<evidence type="ECO:0000256" key="4">
    <source>
        <dbReference type="ARBA" id="ARBA00023125"/>
    </source>
</evidence>
<proteinExistence type="predicted"/>
<evidence type="ECO:0000313" key="9">
    <source>
        <dbReference type="EMBL" id="PZE15856.1"/>
    </source>
</evidence>
<dbReference type="RefSeq" id="WP_111064486.1">
    <property type="nucleotide sequence ID" value="NZ_JBHUCU010000016.1"/>
</dbReference>
<dbReference type="PANTHER" id="PTHR32071">
    <property type="entry name" value="TRANSCRIPTIONAL REGULATORY PROTEIN"/>
    <property type="match status" value="1"/>
</dbReference>
<dbReference type="CDD" id="cd00009">
    <property type="entry name" value="AAA"/>
    <property type="match status" value="1"/>
</dbReference>
<feature type="domain" description="Sigma-54 factor interaction" evidence="7">
    <location>
        <begin position="136"/>
        <end position="365"/>
    </location>
</feature>
<dbReference type="Pfam" id="PF00072">
    <property type="entry name" value="Response_reg"/>
    <property type="match status" value="1"/>
</dbReference>
<evidence type="ECO:0000256" key="3">
    <source>
        <dbReference type="ARBA" id="ARBA00023015"/>
    </source>
</evidence>
<keyword evidence="5" id="KW-0804">Transcription</keyword>
<feature type="modified residue" description="4-aspartylphosphate" evidence="6">
    <location>
        <position position="52"/>
    </location>
</feature>
<dbReference type="GO" id="GO:0043565">
    <property type="term" value="F:sequence-specific DNA binding"/>
    <property type="evidence" value="ECO:0007669"/>
    <property type="project" value="InterPro"/>
</dbReference>
<comment type="caution">
    <text evidence="9">The sequence shown here is derived from an EMBL/GenBank/DDBJ whole genome shotgun (WGS) entry which is preliminary data.</text>
</comment>
<dbReference type="SMART" id="SM00448">
    <property type="entry name" value="REC"/>
    <property type="match status" value="1"/>
</dbReference>
<dbReference type="GO" id="GO:0000160">
    <property type="term" value="P:phosphorelay signal transduction system"/>
    <property type="evidence" value="ECO:0007669"/>
    <property type="project" value="InterPro"/>
</dbReference>
<evidence type="ECO:0000313" key="10">
    <source>
        <dbReference type="Proteomes" id="UP000249248"/>
    </source>
</evidence>
<dbReference type="Proteomes" id="UP000249248">
    <property type="component" value="Unassembled WGS sequence"/>
</dbReference>
<dbReference type="PROSITE" id="PS00688">
    <property type="entry name" value="SIGMA54_INTERACT_3"/>
    <property type="match status" value="1"/>
</dbReference>
<reference evidence="9 10" key="1">
    <citation type="submission" date="2018-06" db="EMBL/GenBank/DDBJ databases">
        <title>The draft genome sequence of Crocinitomix sp. SM1701.</title>
        <authorList>
            <person name="Zhang X."/>
        </authorList>
    </citation>
    <scope>NUCLEOTIDE SEQUENCE [LARGE SCALE GENOMIC DNA]</scope>
    <source>
        <strain evidence="9 10">SM1701</strain>
    </source>
</reference>
<dbReference type="InterPro" id="IPR002197">
    <property type="entry name" value="HTH_Fis"/>
</dbReference>
<evidence type="ECO:0000259" key="7">
    <source>
        <dbReference type="PROSITE" id="PS50045"/>
    </source>
</evidence>
<dbReference type="SUPFAM" id="SSF52172">
    <property type="entry name" value="CheY-like"/>
    <property type="match status" value="1"/>
</dbReference>
<evidence type="ECO:0000256" key="2">
    <source>
        <dbReference type="ARBA" id="ARBA00022840"/>
    </source>
</evidence>
<evidence type="ECO:0000256" key="1">
    <source>
        <dbReference type="ARBA" id="ARBA00022741"/>
    </source>
</evidence>
<dbReference type="Gene3D" id="1.10.8.60">
    <property type="match status" value="1"/>
</dbReference>
<dbReference type="PROSITE" id="PS00676">
    <property type="entry name" value="SIGMA54_INTERACT_2"/>
    <property type="match status" value="1"/>
</dbReference>
<dbReference type="PROSITE" id="PS50045">
    <property type="entry name" value="SIGMA54_INTERACT_4"/>
    <property type="match status" value="1"/>
</dbReference>
<dbReference type="OrthoDB" id="5401077at2"/>
<keyword evidence="10" id="KW-1185">Reference proteome</keyword>
<dbReference type="InterPro" id="IPR002078">
    <property type="entry name" value="Sigma_54_int"/>
</dbReference>
<sequence length="444" mass="50388">MQSILIVDDDITFLKILEKFLTRKGFEITCCSSVIEAIKTLTTKPFDLLLLDYKLNDGIGLDIISKANELELKTVSIIMTRFDDVKLAVKSIKKGAFDYITKPINHEELLMMIDLALSKDKAEINHSKTIEGQEFLLGTSAPSKKVTEQIELIAPTELTVIIEGESGTGKEHTARKIHNLSQRKNQPFIAIDCGTLSKELAGSELFGHKKGSFTGAESDKVGKFKTADKGTIFLDEIGNLSYDVQVKLLRVIQERCIQPVGSNETIQIDVRIIVATNENLKELSLEKKFREDLYFRLDEFKIELPALRERKDEIPLFIDYFLQQSNQRLGKAVAHFSEELVSALQNYYWPGNIRELKNIINRVVLLSKSKIAQIDVLPLEMLSNKDSDLEKNETDLKLIQEHNEKALIERTLVQTKNNKSLTANLLNIDRSTLYLKIKKYGIET</sequence>
<dbReference type="InterPro" id="IPR027417">
    <property type="entry name" value="P-loop_NTPase"/>
</dbReference>
<name>A0A2W1NCK8_9FLAO</name>
<evidence type="ECO:0000259" key="8">
    <source>
        <dbReference type="PROSITE" id="PS50110"/>
    </source>
</evidence>
<dbReference type="Gene3D" id="1.10.10.60">
    <property type="entry name" value="Homeodomain-like"/>
    <property type="match status" value="1"/>
</dbReference>
<dbReference type="GO" id="GO:0006355">
    <property type="term" value="P:regulation of DNA-templated transcription"/>
    <property type="evidence" value="ECO:0007669"/>
    <property type="project" value="InterPro"/>
</dbReference>
<dbReference type="InterPro" id="IPR011006">
    <property type="entry name" value="CheY-like_superfamily"/>
</dbReference>
<evidence type="ECO:0000256" key="6">
    <source>
        <dbReference type="PROSITE-ProRule" id="PRU00169"/>
    </source>
</evidence>
<evidence type="ECO:0000256" key="5">
    <source>
        <dbReference type="ARBA" id="ARBA00023163"/>
    </source>
</evidence>
<dbReference type="Gene3D" id="3.40.50.300">
    <property type="entry name" value="P-loop containing nucleotide triphosphate hydrolases"/>
    <property type="match status" value="1"/>
</dbReference>
<accession>A0A2W1NCK8</accession>
<dbReference type="SUPFAM" id="SSF52540">
    <property type="entry name" value="P-loop containing nucleoside triphosphate hydrolases"/>
    <property type="match status" value="1"/>
</dbReference>
<dbReference type="SMART" id="SM00382">
    <property type="entry name" value="AAA"/>
    <property type="match status" value="1"/>
</dbReference>
<dbReference type="EMBL" id="QKSB01000015">
    <property type="protein sequence ID" value="PZE15856.1"/>
    <property type="molecule type" value="Genomic_DNA"/>
</dbReference>
<dbReference type="InterPro" id="IPR025943">
    <property type="entry name" value="Sigma_54_int_dom_ATP-bd_2"/>
</dbReference>
<dbReference type="GO" id="GO:0005524">
    <property type="term" value="F:ATP binding"/>
    <property type="evidence" value="ECO:0007669"/>
    <property type="project" value="UniProtKB-KW"/>
</dbReference>
<keyword evidence="4" id="KW-0238">DNA-binding</keyword>
<dbReference type="FunFam" id="3.40.50.300:FF:000006">
    <property type="entry name" value="DNA-binding transcriptional regulator NtrC"/>
    <property type="match status" value="1"/>
</dbReference>
<organism evidence="9 10">
    <name type="scientific">Putridiphycobacter roseus</name>
    <dbReference type="NCBI Taxonomy" id="2219161"/>
    <lineage>
        <taxon>Bacteria</taxon>
        <taxon>Pseudomonadati</taxon>
        <taxon>Bacteroidota</taxon>
        <taxon>Flavobacteriia</taxon>
        <taxon>Flavobacteriales</taxon>
        <taxon>Crocinitomicaceae</taxon>
        <taxon>Putridiphycobacter</taxon>
    </lineage>
</organism>
<keyword evidence="1" id="KW-0547">Nucleotide-binding</keyword>
<dbReference type="PRINTS" id="PR01590">
    <property type="entry name" value="HTHFIS"/>
</dbReference>
<feature type="domain" description="Response regulatory" evidence="8">
    <location>
        <begin position="3"/>
        <end position="117"/>
    </location>
</feature>
<dbReference type="PANTHER" id="PTHR32071:SF81">
    <property type="entry name" value="PROPIONATE CATABOLISM OPERON REGULATORY PROTEIN"/>
    <property type="match status" value="1"/>
</dbReference>
<dbReference type="AlphaFoldDB" id="A0A2W1NCK8"/>
<dbReference type="Gene3D" id="3.40.50.2300">
    <property type="match status" value="1"/>
</dbReference>
<keyword evidence="6" id="KW-0597">Phosphoprotein</keyword>
<dbReference type="SUPFAM" id="SSF46689">
    <property type="entry name" value="Homeodomain-like"/>
    <property type="match status" value="1"/>
</dbReference>
<dbReference type="InterPro" id="IPR001789">
    <property type="entry name" value="Sig_transdc_resp-reg_receiver"/>
</dbReference>
<dbReference type="InterPro" id="IPR025944">
    <property type="entry name" value="Sigma_54_int_dom_CS"/>
</dbReference>
<gene>
    <name evidence="9" type="ORF">DNU06_15865</name>
</gene>
<keyword evidence="3" id="KW-0805">Transcription regulation</keyword>
<dbReference type="InterPro" id="IPR009057">
    <property type="entry name" value="Homeodomain-like_sf"/>
</dbReference>
<keyword evidence="2" id="KW-0067">ATP-binding</keyword>
<dbReference type="Pfam" id="PF02954">
    <property type="entry name" value="HTH_8"/>
    <property type="match status" value="1"/>
</dbReference>
<dbReference type="Pfam" id="PF25601">
    <property type="entry name" value="AAA_lid_14"/>
    <property type="match status" value="1"/>
</dbReference>
<dbReference type="InterPro" id="IPR058031">
    <property type="entry name" value="AAA_lid_NorR"/>
</dbReference>
<dbReference type="PROSITE" id="PS50110">
    <property type="entry name" value="RESPONSE_REGULATORY"/>
    <property type="match status" value="1"/>
</dbReference>
<dbReference type="InterPro" id="IPR003593">
    <property type="entry name" value="AAA+_ATPase"/>
</dbReference>
<dbReference type="Pfam" id="PF00158">
    <property type="entry name" value="Sigma54_activat"/>
    <property type="match status" value="1"/>
</dbReference>